<dbReference type="PANTHER" id="PTHR24113:SF12">
    <property type="entry name" value="RAN GTPASE-ACTIVATING PROTEIN 1"/>
    <property type="match status" value="1"/>
</dbReference>
<evidence type="ECO:0000256" key="3">
    <source>
        <dbReference type="ARBA" id="ARBA00022614"/>
    </source>
</evidence>
<dbReference type="GO" id="GO:0005634">
    <property type="term" value="C:nucleus"/>
    <property type="evidence" value="ECO:0007669"/>
    <property type="project" value="TreeGrafter"/>
</dbReference>
<dbReference type="SUPFAM" id="SSF52047">
    <property type="entry name" value="RNI-like"/>
    <property type="match status" value="1"/>
</dbReference>
<dbReference type="EMBL" id="HBKP01017828">
    <property type="protein sequence ID" value="CAE2229743.1"/>
    <property type="molecule type" value="Transcribed_RNA"/>
</dbReference>
<dbReference type="GO" id="GO:0005096">
    <property type="term" value="F:GTPase activator activity"/>
    <property type="evidence" value="ECO:0007669"/>
    <property type="project" value="UniProtKB-KW"/>
</dbReference>
<evidence type="ECO:0000256" key="2">
    <source>
        <dbReference type="ARBA" id="ARBA00022468"/>
    </source>
</evidence>
<dbReference type="GO" id="GO:0031267">
    <property type="term" value="F:small GTPase binding"/>
    <property type="evidence" value="ECO:0007669"/>
    <property type="project" value="TreeGrafter"/>
</dbReference>
<dbReference type="SMART" id="SM00368">
    <property type="entry name" value="LRR_RI"/>
    <property type="match status" value="4"/>
</dbReference>
<protein>
    <submittedName>
        <fullName evidence="5">Uncharacterized protein</fullName>
    </submittedName>
</protein>
<keyword evidence="3" id="KW-0433">Leucine-rich repeat</keyword>
<accession>A0A7S4IHS6</accession>
<keyword evidence="4" id="KW-0677">Repeat</keyword>
<dbReference type="AlphaFoldDB" id="A0A7S4IHS6"/>
<dbReference type="PANTHER" id="PTHR24113">
    <property type="entry name" value="RAN GTPASE-ACTIVATING PROTEIN 1"/>
    <property type="match status" value="1"/>
</dbReference>
<dbReference type="GO" id="GO:0005829">
    <property type="term" value="C:cytosol"/>
    <property type="evidence" value="ECO:0007669"/>
    <property type="project" value="TreeGrafter"/>
</dbReference>
<dbReference type="Pfam" id="PF04499">
    <property type="entry name" value="SAPS"/>
    <property type="match status" value="1"/>
</dbReference>
<dbReference type="Gene3D" id="3.80.10.10">
    <property type="entry name" value="Ribonuclease Inhibitor"/>
    <property type="match status" value="2"/>
</dbReference>
<dbReference type="InterPro" id="IPR001611">
    <property type="entry name" value="Leu-rich_rpt"/>
</dbReference>
<gene>
    <name evidence="5" type="ORF">VSP0166_LOCUS12642</name>
</gene>
<evidence type="ECO:0000256" key="4">
    <source>
        <dbReference type="ARBA" id="ARBA00022737"/>
    </source>
</evidence>
<dbReference type="InterPro" id="IPR027038">
    <property type="entry name" value="RanGap"/>
</dbReference>
<evidence type="ECO:0000256" key="1">
    <source>
        <dbReference type="ARBA" id="ARBA00006180"/>
    </source>
</evidence>
<evidence type="ECO:0000313" key="5">
    <source>
        <dbReference type="EMBL" id="CAE2229743.1"/>
    </source>
</evidence>
<keyword evidence="2" id="KW-0343">GTPase activation</keyword>
<dbReference type="InterPro" id="IPR032675">
    <property type="entry name" value="LRR_dom_sf"/>
</dbReference>
<dbReference type="Pfam" id="PF13516">
    <property type="entry name" value="LRR_6"/>
    <property type="match status" value="3"/>
</dbReference>
<dbReference type="GO" id="GO:0006913">
    <property type="term" value="P:nucleocytoplasmic transport"/>
    <property type="evidence" value="ECO:0007669"/>
    <property type="project" value="TreeGrafter"/>
</dbReference>
<name>A0A7S4IHS6_9EUKA</name>
<dbReference type="GO" id="GO:0048471">
    <property type="term" value="C:perinuclear region of cytoplasm"/>
    <property type="evidence" value="ECO:0007669"/>
    <property type="project" value="TreeGrafter"/>
</dbReference>
<dbReference type="InterPro" id="IPR007587">
    <property type="entry name" value="SAPS"/>
</dbReference>
<proteinExistence type="inferred from homology"/>
<organism evidence="5">
    <name type="scientific">Vannella robusta</name>
    <dbReference type="NCBI Taxonomy" id="1487602"/>
    <lineage>
        <taxon>Eukaryota</taxon>
        <taxon>Amoebozoa</taxon>
        <taxon>Discosea</taxon>
        <taxon>Flabellinia</taxon>
        <taxon>Vannellidae</taxon>
        <taxon>Vannella</taxon>
    </lineage>
</organism>
<comment type="similarity">
    <text evidence="1">Belongs to the SAPS family.</text>
</comment>
<sequence>MEGAVSLAEHLPVNSGLLQLEVKDNAILDSGAACLAYALRKHSTLRTLDLTCNSITADSIEQIGKYLIGDPDESEANDSAYNLQTLVLNSNVIGNEGAYFLADSLAVSKNLQSLQLRGCGIQTEGILGIAESLVDAEDVTLSELDLNANAHTVESELALNDLLMSRENLYVEWKDPQVESSWDTEDIHAIIRHYGFGQILGNILHGHSLSPLIENHTLLGFIDIDDISVAEKFVAEAFSDELILSGLETITSMVRRGLPASEADDFDDYEGEDLYLDENDEDLEDLTPLIQVLKEWMPKLVEMLQEETDPVPTSSGMLPFFGKKRLMILGLIIALMDEEGSVVLNEQLIELMMPTIVLNLLLKYPRHSILHKQIQLYLRVSLRTDTLRKDLFEDTEILDFIEHACRDQWAKPISERESYSGFLAAFIEDILAFEFDDQVCAYLDNHPTFNSFLDTVYVQYKKELQSEFQHPKFL</sequence>
<reference evidence="5" key="1">
    <citation type="submission" date="2021-01" db="EMBL/GenBank/DDBJ databases">
        <authorList>
            <person name="Corre E."/>
            <person name="Pelletier E."/>
            <person name="Niang G."/>
            <person name="Scheremetjew M."/>
            <person name="Finn R."/>
            <person name="Kale V."/>
            <person name="Holt S."/>
            <person name="Cochrane G."/>
            <person name="Meng A."/>
            <person name="Brown T."/>
            <person name="Cohen L."/>
        </authorList>
    </citation>
    <scope>NUCLEOTIDE SEQUENCE</scope>
    <source>
        <strain evidence="5">DIVA3 518/3/11/1/6</strain>
    </source>
</reference>